<evidence type="ECO:0000259" key="3">
    <source>
        <dbReference type="SMART" id="SM00331"/>
    </source>
</evidence>
<dbReference type="RefSeq" id="WP_378281984.1">
    <property type="nucleotide sequence ID" value="NZ_JBHSON010000013.1"/>
</dbReference>
<dbReference type="EC" id="3.1.3.16" evidence="4"/>
<dbReference type="PANTHER" id="PTHR43156:SF2">
    <property type="entry name" value="STAGE II SPORULATION PROTEIN E"/>
    <property type="match status" value="1"/>
</dbReference>
<reference evidence="5" key="1">
    <citation type="journal article" date="2019" name="Int. J. Syst. Evol. Microbiol.">
        <title>The Global Catalogue of Microorganisms (GCM) 10K type strain sequencing project: providing services to taxonomists for standard genome sequencing and annotation.</title>
        <authorList>
            <consortium name="The Broad Institute Genomics Platform"/>
            <consortium name="The Broad Institute Genome Sequencing Center for Infectious Disease"/>
            <person name="Wu L."/>
            <person name="Ma J."/>
        </authorList>
    </citation>
    <scope>NUCLEOTIDE SEQUENCE [LARGE SCALE GENOMIC DNA]</scope>
    <source>
        <strain evidence="5">KCTC 42087</strain>
    </source>
</reference>
<evidence type="ECO:0000256" key="2">
    <source>
        <dbReference type="SAM" id="MobiDB-lite"/>
    </source>
</evidence>
<dbReference type="InterPro" id="IPR029016">
    <property type="entry name" value="GAF-like_dom_sf"/>
</dbReference>
<name>A0ABW0ZWE7_9ACTN</name>
<dbReference type="EMBL" id="JBHSON010000013">
    <property type="protein sequence ID" value="MFC5746361.1"/>
    <property type="molecule type" value="Genomic_DNA"/>
</dbReference>
<dbReference type="InterPro" id="IPR001932">
    <property type="entry name" value="PPM-type_phosphatase-like_dom"/>
</dbReference>
<dbReference type="Gene3D" id="3.60.40.10">
    <property type="entry name" value="PPM-type phosphatase domain"/>
    <property type="match status" value="1"/>
</dbReference>
<sequence length="571" mass="59611">MEPTQGTNGPHDVLEPVPRRAAYAAVVVDAAGSVAQLNDAARLLLGASPGVLLADAVPRWLAEAHRSLGGRRGASGRAESGGAEAGGAEASGTGSVARGPIGEAVYEAHPMPALGVPGGAASTTWWLIDVTERRRLADELATERRRTAFLAEASSRLLASLNLERCMEVTVRLAARHLADAALVIAPASGRAHPISYCGPGDRFDHRELVVDPAEVPGLDEAMKGFPPVPSRWIDPSAAPDWIARQGVGEPGAMVVTALPGHGVPAGALVLLRRHGQEAFSDGEEVFARLFAARAGAAMSAARLYAEQASITETLMRELLPPRARELGGVELAARYRPSGDGERVGGDFYDLYPADPQDPGAESLVVLGDVCGKGLEAAVLTGKIRNTLHALLPMAGDHQRVLELLNGTLLNSDTTRFVTLVLASVRRRGAEVRMRLTSAGHSAPLIVRAGGAVEKAPTGGSLIGVLEEITSTTATVSLRPGDTCLLYTDGITEAVGGPLGDEMFGDERLHAELVQCGGMPPEALVERVHMLAAEWVRSGGHDDMAMVALTAPRRVHLSAVGGQGPGRFTA</sequence>
<protein>
    <submittedName>
        <fullName evidence="4">PP2C family protein-serine/threonine phosphatase</fullName>
        <ecNumber evidence="4">3.1.3.16</ecNumber>
    </submittedName>
</protein>
<comment type="caution">
    <text evidence="4">The sequence shown here is derived from an EMBL/GenBank/DDBJ whole genome shotgun (WGS) entry which is preliminary data.</text>
</comment>
<evidence type="ECO:0000313" key="5">
    <source>
        <dbReference type="Proteomes" id="UP001596074"/>
    </source>
</evidence>
<proteinExistence type="predicted"/>
<evidence type="ECO:0000313" key="4">
    <source>
        <dbReference type="EMBL" id="MFC5746361.1"/>
    </source>
</evidence>
<gene>
    <name evidence="4" type="ORF">ACFPZN_12130</name>
</gene>
<feature type="domain" description="PPM-type phosphatase" evidence="3">
    <location>
        <begin position="330"/>
        <end position="552"/>
    </location>
</feature>
<dbReference type="SUPFAM" id="SSF81606">
    <property type="entry name" value="PP2C-like"/>
    <property type="match status" value="1"/>
</dbReference>
<dbReference type="InterPro" id="IPR036457">
    <property type="entry name" value="PPM-type-like_dom_sf"/>
</dbReference>
<dbReference type="InterPro" id="IPR052016">
    <property type="entry name" value="Bact_Sigma-Reg"/>
</dbReference>
<feature type="compositionally biased region" description="Low complexity" evidence="2">
    <location>
        <begin position="75"/>
        <end position="92"/>
    </location>
</feature>
<accession>A0ABW0ZWE7</accession>
<dbReference type="GO" id="GO:0004722">
    <property type="term" value="F:protein serine/threonine phosphatase activity"/>
    <property type="evidence" value="ECO:0007669"/>
    <property type="project" value="UniProtKB-EC"/>
</dbReference>
<dbReference type="Gene3D" id="3.30.450.40">
    <property type="match status" value="1"/>
</dbReference>
<dbReference type="SMART" id="SM00331">
    <property type="entry name" value="PP2C_SIG"/>
    <property type="match status" value="1"/>
</dbReference>
<keyword evidence="5" id="KW-1185">Reference proteome</keyword>
<dbReference type="PANTHER" id="PTHR43156">
    <property type="entry name" value="STAGE II SPORULATION PROTEIN E-RELATED"/>
    <property type="match status" value="1"/>
</dbReference>
<dbReference type="Proteomes" id="UP001596074">
    <property type="component" value="Unassembled WGS sequence"/>
</dbReference>
<dbReference type="Pfam" id="PF07228">
    <property type="entry name" value="SpoIIE"/>
    <property type="match status" value="1"/>
</dbReference>
<keyword evidence="1 4" id="KW-0378">Hydrolase</keyword>
<dbReference type="SUPFAM" id="SSF55781">
    <property type="entry name" value="GAF domain-like"/>
    <property type="match status" value="1"/>
</dbReference>
<feature type="region of interest" description="Disordered" evidence="2">
    <location>
        <begin position="68"/>
        <end position="94"/>
    </location>
</feature>
<organism evidence="4 5">
    <name type="scientific">Actinomadura rugatobispora</name>
    <dbReference type="NCBI Taxonomy" id="1994"/>
    <lineage>
        <taxon>Bacteria</taxon>
        <taxon>Bacillati</taxon>
        <taxon>Actinomycetota</taxon>
        <taxon>Actinomycetes</taxon>
        <taxon>Streptosporangiales</taxon>
        <taxon>Thermomonosporaceae</taxon>
        <taxon>Actinomadura</taxon>
    </lineage>
</organism>
<evidence type="ECO:0000256" key="1">
    <source>
        <dbReference type="ARBA" id="ARBA00022801"/>
    </source>
</evidence>